<dbReference type="InterPro" id="IPR037051">
    <property type="entry name" value="4-carb_acid_sugar_kinase_N_sf"/>
</dbReference>
<name>A0A1I4KK40_9BACI</name>
<dbReference type="InterPro" id="IPR031475">
    <property type="entry name" value="NBD_C"/>
</dbReference>
<organism evidence="9 10">
    <name type="scientific">Salibacterium qingdaonense</name>
    <dbReference type="NCBI Taxonomy" id="266892"/>
    <lineage>
        <taxon>Bacteria</taxon>
        <taxon>Bacillati</taxon>
        <taxon>Bacillota</taxon>
        <taxon>Bacilli</taxon>
        <taxon>Bacillales</taxon>
        <taxon>Bacillaceae</taxon>
    </lineage>
</organism>
<dbReference type="Gene3D" id="3.40.980.20">
    <property type="entry name" value="Four-carbon acid sugar kinase, nucleotide binding domain"/>
    <property type="match status" value="1"/>
</dbReference>
<evidence type="ECO:0000259" key="7">
    <source>
        <dbReference type="Pfam" id="PF07005"/>
    </source>
</evidence>
<keyword evidence="3" id="KW-0547">Nucleotide-binding</keyword>
<dbReference type="Pfam" id="PF17042">
    <property type="entry name" value="NBD_C"/>
    <property type="match status" value="1"/>
</dbReference>
<evidence type="ECO:0000256" key="2">
    <source>
        <dbReference type="ARBA" id="ARBA00022679"/>
    </source>
</evidence>
<protein>
    <submittedName>
        <fullName evidence="9">Uncharacterized conserved protein YgbK, DUF1537 family</fullName>
    </submittedName>
</protein>
<reference evidence="9 10" key="1">
    <citation type="submission" date="2016-10" db="EMBL/GenBank/DDBJ databases">
        <authorList>
            <person name="de Groot N.N."/>
        </authorList>
    </citation>
    <scope>NUCLEOTIDE SEQUENCE [LARGE SCALE GENOMIC DNA]</scope>
    <source>
        <strain evidence="9 10">CGMCC 1.6134</strain>
    </source>
</reference>
<dbReference type="GO" id="GO:0005524">
    <property type="term" value="F:ATP binding"/>
    <property type="evidence" value="ECO:0007669"/>
    <property type="project" value="UniProtKB-KW"/>
</dbReference>
<feature type="domain" description="Four-carbon acid sugar kinase nucleotide binding" evidence="8">
    <location>
        <begin position="250"/>
        <end position="414"/>
    </location>
</feature>
<sequence length="433" mass="48360">MKLSILADDLTGAGDSGVQIIKYGMTPFVIIQEPEEKKTDSIYIYNTDSRTMTAKDSYQTMKDYCSRIEHTEETIIYKKIDSTMRGNIGRENNALYDYFTPDFVITAPAHPSNGRKVKNRMLYLHDTLLHETEVARDPKTPVQHSDINRIIQEQSGRETAHIYLEDLHAGETRIREILQMCKDKNIHHITVDAAVESDLADLAAFVESTSYSVIWGGSAGLIYHLPAVYGYEEKHYHTRQIPEGSGAAVFVVGSMSAEGRNQLRVLLQDETVKGLEIQSAEIVASAERRMEEYERIRSEAGRAEAEGFHLAFYSSDNAAEAIQNGKNAGLSSVEVSDLISRFLGETAAAIVDELQLERLFLTGGDTAMQVMENLGAEMFELLDEIEPGIPIGKLPVQSNMFVVTKAGNFGKETIMQTALKRLNTKHGTEKERR</sequence>
<dbReference type="EMBL" id="FOTY01000005">
    <property type="protein sequence ID" value="SFL79155.1"/>
    <property type="molecule type" value="Genomic_DNA"/>
</dbReference>
<dbReference type="STRING" id="266892.SAMN04488054_10566"/>
<keyword evidence="2" id="KW-0808">Transferase</keyword>
<evidence type="ECO:0000313" key="9">
    <source>
        <dbReference type="EMBL" id="SFL79155.1"/>
    </source>
</evidence>
<accession>A0A1I4KK40</accession>
<keyword evidence="4" id="KW-0418">Kinase</keyword>
<evidence type="ECO:0000256" key="1">
    <source>
        <dbReference type="ARBA" id="ARBA00005715"/>
    </source>
</evidence>
<dbReference type="OrthoDB" id="9778478at2"/>
<dbReference type="GO" id="GO:0016301">
    <property type="term" value="F:kinase activity"/>
    <property type="evidence" value="ECO:0007669"/>
    <property type="project" value="UniProtKB-KW"/>
</dbReference>
<evidence type="ECO:0000256" key="5">
    <source>
        <dbReference type="ARBA" id="ARBA00022840"/>
    </source>
</evidence>
<dbReference type="RefSeq" id="WP_090926174.1">
    <property type="nucleotide sequence ID" value="NZ_FOTY01000005.1"/>
</dbReference>
<keyword evidence="6" id="KW-0119">Carbohydrate metabolism</keyword>
<evidence type="ECO:0000256" key="3">
    <source>
        <dbReference type="ARBA" id="ARBA00022741"/>
    </source>
</evidence>
<dbReference type="SUPFAM" id="SSF142764">
    <property type="entry name" value="YgbK-like"/>
    <property type="match status" value="1"/>
</dbReference>
<evidence type="ECO:0000256" key="6">
    <source>
        <dbReference type="ARBA" id="ARBA00023277"/>
    </source>
</evidence>
<dbReference type="Pfam" id="PF07005">
    <property type="entry name" value="SBD_N"/>
    <property type="match status" value="1"/>
</dbReference>
<dbReference type="AlphaFoldDB" id="A0A1I4KK40"/>
<keyword evidence="5" id="KW-0067">ATP-binding</keyword>
<dbReference type="Gene3D" id="3.40.50.10840">
    <property type="entry name" value="Putative sugar-binding, N-terminal domain"/>
    <property type="match status" value="1"/>
</dbReference>
<dbReference type="InterPro" id="IPR042213">
    <property type="entry name" value="NBD_C_sf"/>
</dbReference>
<proteinExistence type="inferred from homology"/>
<dbReference type="InterPro" id="IPR010737">
    <property type="entry name" value="4-carb_acid_sugar_kinase_N"/>
</dbReference>
<evidence type="ECO:0000313" key="10">
    <source>
        <dbReference type="Proteomes" id="UP000199668"/>
    </source>
</evidence>
<feature type="domain" description="Four-carbon acid sugar kinase N-terminal" evidence="7">
    <location>
        <begin position="4"/>
        <end position="225"/>
    </location>
</feature>
<dbReference type="Proteomes" id="UP000199668">
    <property type="component" value="Unassembled WGS sequence"/>
</dbReference>
<evidence type="ECO:0000256" key="4">
    <source>
        <dbReference type="ARBA" id="ARBA00022777"/>
    </source>
</evidence>
<evidence type="ECO:0000259" key="8">
    <source>
        <dbReference type="Pfam" id="PF17042"/>
    </source>
</evidence>
<gene>
    <name evidence="9" type="ORF">SAMN04488054_10566</name>
</gene>
<comment type="similarity">
    <text evidence="1">Belongs to the four-carbon acid sugar kinase family.</text>
</comment>
<keyword evidence="10" id="KW-1185">Reference proteome</keyword>